<dbReference type="Gene3D" id="2.30.30.40">
    <property type="entry name" value="SH3 Domains"/>
    <property type="match status" value="2"/>
</dbReference>
<keyword evidence="1" id="KW-0732">Signal</keyword>
<proteinExistence type="predicted"/>
<dbReference type="HOGENOM" id="CLU_075140_0_0_1"/>
<feature type="chain" id="PRO_5001990187" description="Ig-like domain-containing protein" evidence="1">
    <location>
        <begin position="18"/>
        <end position="321"/>
    </location>
</feature>
<evidence type="ECO:0000256" key="1">
    <source>
        <dbReference type="SAM" id="SignalP"/>
    </source>
</evidence>
<reference evidence="2 3" key="1">
    <citation type="journal article" date="2015" name="Genome Announc.">
        <title>Draft Genome Sequence and Gene Annotation of the Entomopathogenic Fungus Verticillium hemipterigenum.</title>
        <authorList>
            <person name="Horn F."/>
            <person name="Habel A."/>
            <person name="Scharf D.H."/>
            <person name="Dworschak J."/>
            <person name="Brakhage A.A."/>
            <person name="Guthke R."/>
            <person name="Hertweck C."/>
            <person name="Linde J."/>
        </authorList>
    </citation>
    <scope>NUCLEOTIDE SEQUENCE [LARGE SCALE GENOMIC DNA]</scope>
</reference>
<organism evidence="2 3">
    <name type="scientific">[Torrubiella] hemipterigena</name>
    <dbReference type="NCBI Taxonomy" id="1531966"/>
    <lineage>
        <taxon>Eukaryota</taxon>
        <taxon>Fungi</taxon>
        <taxon>Dikarya</taxon>
        <taxon>Ascomycota</taxon>
        <taxon>Pezizomycotina</taxon>
        <taxon>Sordariomycetes</taxon>
        <taxon>Hypocreomycetidae</taxon>
        <taxon>Hypocreales</taxon>
        <taxon>Clavicipitaceae</taxon>
        <taxon>Clavicipitaceae incertae sedis</taxon>
        <taxon>'Torrubiella' clade</taxon>
    </lineage>
</organism>
<dbReference type="EMBL" id="CDHN01000004">
    <property type="protein sequence ID" value="CEJ91537.1"/>
    <property type="molecule type" value="Genomic_DNA"/>
</dbReference>
<dbReference type="AlphaFoldDB" id="A0A0A1TMJ0"/>
<evidence type="ECO:0008006" key="4">
    <source>
        <dbReference type="Google" id="ProtNLM"/>
    </source>
</evidence>
<gene>
    <name evidence="2" type="ORF">VHEMI07239</name>
</gene>
<feature type="signal peptide" evidence="1">
    <location>
        <begin position="1"/>
        <end position="17"/>
    </location>
</feature>
<dbReference type="Proteomes" id="UP000039046">
    <property type="component" value="Unassembled WGS sequence"/>
</dbReference>
<evidence type="ECO:0000313" key="2">
    <source>
        <dbReference type="EMBL" id="CEJ91537.1"/>
    </source>
</evidence>
<sequence>MRYSVAFALTFAGATQAYLINGDNVNCRSGPNTGSSIVRTYNKGHDVTLTCQTHGESINNDSLWDKTTDGCYVADWYVETHTGNMVVGECNAKAYPINGDNVNCRSGANTQSSVVRQYNKGDMVTLTCQTEGESINNDKLWDKTTDNCYVADWYVQTNTGSMVVGACNGGGNPPPPTGGNLPTLNSVQSRNANGIIAEVKRRNLGRQGCLAAITTGLTESSIRILANNAVPSSLNYAHDGLGSDHDSVGIFQQRAKYYTNIQCDMTADCSAGLFLAKMAGISGWQTMDVATLCQKVQVSAVPDAYKKYTSQAGTICSAAGF</sequence>
<name>A0A0A1TMJ0_9HYPO</name>
<protein>
    <recommendedName>
        <fullName evidence="4">Ig-like domain-containing protein</fullName>
    </recommendedName>
</protein>
<dbReference type="OrthoDB" id="2251794at2759"/>
<evidence type="ECO:0000313" key="3">
    <source>
        <dbReference type="Proteomes" id="UP000039046"/>
    </source>
</evidence>
<accession>A0A0A1TMJ0</accession>
<keyword evidence="3" id="KW-1185">Reference proteome</keyword>